<evidence type="ECO:0000313" key="5">
    <source>
        <dbReference type="Proteomes" id="UP000629619"/>
    </source>
</evidence>
<dbReference type="Proteomes" id="UP000629619">
    <property type="component" value="Unassembled WGS sequence"/>
</dbReference>
<comment type="similarity">
    <text evidence="1 2">Belongs to the anti-sigma-factor antagonist family.</text>
</comment>
<dbReference type="PROSITE" id="PS50801">
    <property type="entry name" value="STAS"/>
    <property type="match status" value="1"/>
</dbReference>
<dbReference type="PANTHER" id="PTHR33495:SF2">
    <property type="entry name" value="ANTI-SIGMA FACTOR ANTAGONIST TM_1081-RELATED"/>
    <property type="match status" value="1"/>
</dbReference>
<protein>
    <recommendedName>
        <fullName evidence="2">Anti-sigma factor antagonist</fullName>
    </recommendedName>
</protein>
<comment type="caution">
    <text evidence="4">The sequence shown here is derived from an EMBL/GenBank/DDBJ whole genome shotgun (WGS) entry which is preliminary data.</text>
</comment>
<evidence type="ECO:0000313" key="4">
    <source>
        <dbReference type="EMBL" id="GIF07216.1"/>
    </source>
</evidence>
<dbReference type="NCBIfam" id="TIGR00377">
    <property type="entry name" value="ant_ant_sig"/>
    <property type="match status" value="1"/>
</dbReference>
<dbReference type="RefSeq" id="WP_203682618.1">
    <property type="nucleotide sequence ID" value="NZ_BOMW01000045.1"/>
</dbReference>
<dbReference type="Gene3D" id="3.30.750.24">
    <property type="entry name" value="STAS domain"/>
    <property type="match status" value="1"/>
</dbReference>
<dbReference type="InterPro" id="IPR002645">
    <property type="entry name" value="STAS_dom"/>
</dbReference>
<dbReference type="GO" id="GO:0043856">
    <property type="term" value="F:anti-sigma factor antagonist activity"/>
    <property type="evidence" value="ECO:0007669"/>
    <property type="project" value="InterPro"/>
</dbReference>
<dbReference type="InterPro" id="IPR036513">
    <property type="entry name" value="STAS_dom_sf"/>
</dbReference>
<keyword evidence="5" id="KW-1185">Reference proteome</keyword>
<evidence type="ECO:0000259" key="3">
    <source>
        <dbReference type="PROSITE" id="PS50801"/>
    </source>
</evidence>
<gene>
    <name evidence="4" type="ORF">Asi03nite_47540</name>
</gene>
<name>A0A919NAB6_9ACTN</name>
<dbReference type="PANTHER" id="PTHR33495">
    <property type="entry name" value="ANTI-SIGMA FACTOR ANTAGONIST TM_1081-RELATED-RELATED"/>
    <property type="match status" value="1"/>
</dbReference>
<organism evidence="4 5">
    <name type="scientific">Actinoplanes siamensis</name>
    <dbReference type="NCBI Taxonomy" id="1223317"/>
    <lineage>
        <taxon>Bacteria</taxon>
        <taxon>Bacillati</taxon>
        <taxon>Actinomycetota</taxon>
        <taxon>Actinomycetes</taxon>
        <taxon>Micromonosporales</taxon>
        <taxon>Micromonosporaceae</taxon>
        <taxon>Actinoplanes</taxon>
    </lineage>
</organism>
<dbReference type="InterPro" id="IPR003658">
    <property type="entry name" value="Anti-sigma_ant"/>
</dbReference>
<evidence type="ECO:0000256" key="1">
    <source>
        <dbReference type="ARBA" id="ARBA00009013"/>
    </source>
</evidence>
<feature type="domain" description="STAS" evidence="3">
    <location>
        <begin position="3"/>
        <end position="112"/>
    </location>
</feature>
<dbReference type="Pfam" id="PF01740">
    <property type="entry name" value="STAS"/>
    <property type="match status" value="1"/>
</dbReference>
<sequence>MDLLVAVRPGRGCTVVEVCGDLDMAVSPQLHESLQRVIADGGRQVVLDLAGVGFMDSTALGVLVTVFKILRDHGGQLRLATPQPVVRDVLRITSVDRAIGVYDTVEAAEAEVRRPTV</sequence>
<proteinExistence type="inferred from homology"/>
<evidence type="ECO:0000256" key="2">
    <source>
        <dbReference type="RuleBase" id="RU003749"/>
    </source>
</evidence>
<reference evidence="4" key="1">
    <citation type="submission" date="2021-01" db="EMBL/GenBank/DDBJ databases">
        <title>Whole genome shotgun sequence of Actinoplanes siamensis NBRC 109076.</title>
        <authorList>
            <person name="Komaki H."/>
            <person name="Tamura T."/>
        </authorList>
    </citation>
    <scope>NUCLEOTIDE SEQUENCE</scope>
    <source>
        <strain evidence="4">NBRC 109076</strain>
    </source>
</reference>
<dbReference type="AlphaFoldDB" id="A0A919NAB6"/>
<accession>A0A919NAB6</accession>
<dbReference type="CDD" id="cd07043">
    <property type="entry name" value="STAS_anti-anti-sigma_factors"/>
    <property type="match status" value="1"/>
</dbReference>
<dbReference type="SUPFAM" id="SSF52091">
    <property type="entry name" value="SpoIIaa-like"/>
    <property type="match status" value="1"/>
</dbReference>
<dbReference type="EMBL" id="BOMW01000045">
    <property type="protein sequence ID" value="GIF07216.1"/>
    <property type="molecule type" value="Genomic_DNA"/>
</dbReference>